<feature type="transmembrane region" description="Helical" evidence="5">
    <location>
        <begin position="68"/>
        <end position="93"/>
    </location>
</feature>
<keyword evidence="4 5" id="KW-0472">Membrane</keyword>
<evidence type="ECO:0000256" key="3">
    <source>
        <dbReference type="ARBA" id="ARBA00022989"/>
    </source>
</evidence>
<dbReference type="PANTHER" id="PTHR36926:SF1">
    <property type="entry name" value="COLICIN V PRODUCTION PROTEIN"/>
    <property type="match status" value="1"/>
</dbReference>
<evidence type="ECO:0008006" key="8">
    <source>
        <dbReference type="Google" id="ProtNLM"/>
    </source>
</evidence>
<feature type="transmembrane region" description="Helical" evidence="5">
    <location>
        <begin position="32"/>
        <end position="48"/>
    </location>
</feature>
<evidence type="ECO:0000313" key="6">
    <source>
        <dbReference type="EMBL" id="KJV08860.1"/>
    </source>
</evidence>
<dbReference type="GO" id="GO:0016020">
    <property type="term" value="C:membrane"/>
    <property type="evidence" value="ECO:0007669"/>
    <property type="project" value="UniProtKB-SubCell"/>
</dbReference>
<reference evidence="6 7" key="1">
    <citation type="submission" date="2015-03" db="EMBL/GenBank/DDBJ databases">
        <title>Draft genome sequence of Elstera litoralis.</title>
        <authorList>
            <person name="Rahalkar M.C."/>
            <person name="Dhakephalkar P.K."/>
            <person name="Pore S.D."/>
            <person name="Arora P."/>
            <person name="Kapse N.G."/>
            <person name="Pandit P.S."/>
        </authorList>
    </citation>
    <scope>NUCLEOTIDE SEQUENCE [LARGE SCALE GENOMIC DNA]</scope>
    <source>
        <strain evidence="6 7">Dia-1</strain>
    </source>
</reference>
<evidence type="ECO:0000256" key="2">
    <source>
        <dbReference type="ARBA" id="ARBA00022692"/>
    </source>
</evidence>
<comment type="subcellular location">
    <subcellularLocation>
        <location evidence="1">Membrane</location>
        <topology evidence="1">Multi-pass membrane protein</topology>
    </subcellularLocation>
</comment>
<dbReference type="PANTHER" id="PTHR36926">
    <property type="entry name" value="COLICIN V PRODUCTION PROTEIN"/>
    <property type="match status" value="1"/>
</dbReference>
<feature type="transmembrane region" description="Helical" evidence="5">
    <location>
        <begin position="6"/>
        <end position="25"/>
    </location>
</feature>
<evidence type="ECO:0000256" key="1">
    <source>
        <dbReference type="ARBA" id="ARBA00004141"/>
    </source>
</evidence>
<proteinExistence type="predicted"/>
<dbReference type="Proteomes" id="UP000033774">
    <property type="component" value="Unassembled WGS sequence"/>
</dbReference>
<feature type="transmembrane region" description="Helical" evidence="5">
    <location>
        <begin position="105"/>
        <end position="125"/>
    </location>
</feature>
<dbReference type="GO" id="GO:0009403">
    <property type="term" value="P:toxin biosynthetic process"/>
    <property type="evidence" value="ECO:0007669"/>
    <property type="project" value="InterPro"/>
</dbReference>
<name>A0A0F3IQ33_9PROT</name>
<evidence type="ECO:0000256" key="5">
    <source>
        <dbReference type="SAM" id="Phobius"/>
    </source>
</evidence>
<keyword evidence="3 5" id="KW-1133">Transmembrane helix</keyword>
<evidence type="ECO:0000256" key="4">
    <source>
        <dbReference type="ARBA" id="ARBA00023136"/>
    </source>
</evidence>
<sequence length="207" mass="22326">MDGGFHMTDIAVVIVVLISGVLAFLRGFVREALGIAAWIGAAFIAMQVQPLTMGLAMDLIGMEVIAKYGSWVVIFLIALIILSIVSGAVANMIKDTSLNALDRSLGFVFGLARGALLIAVAYFLGAQLMNKNAPPPEWLAQAKTYPLILRGADIVSIVVPRDPAEQAVREADQLRRQGEALLEIQKNLQTLTAPPAGPSHRNRRRSR</sequence>
<gene>
    <name evidence="6" type="ORF">VZ95_15095</name>
</gene>
<dbReference type="InterPro" id="IPR003825">
    <property type="entry name" value="Colicin-V_CvpA"/>
</dbReference>
<dbReference type="Pfam" id="PF02674">
    <property type="entry name" value="Colicin_V"/>
    <property type="match status" value="1"/>
</dbReference>
<protein>
    <recommendedName>
        <fullName evidence="8">Colicin V production protein</fullName>
    </recommendedName>
</protein>
<dbReference type="InterPro" id="IPR052719">
    <property type="entry name" value="CvpA-like"/>
</dbReference>
<feature type="non-terminal residue" evidence="6">
    <location>
        <position position="207"/>
    </location>
</feature>
<keyword evidence="7" id="KW-1185">Reference proteome</keyword>
<accession>A0A0F3IQ33</accession>
<evidence type="ECO:0000313" key="7">
    <source>
        <dbReference type="Proteomes" id="UP000033774"/>
    </source>
</evidence>
<keyword evidence="2 5" id="KW-0812">Transmembrane</keyword>
<organism evidence="6 7">
    <name type="scientific">Elstera litoralis</name>
    <dbReference type="NCBI Taxonomy" id="552518"/>
    <lineage>
        <taxon>Bacteria</taxon>
        <taxon>Pseudomonadati</taxon>
        <taxon>Pseudomonadota</taxon>
        <taxon>Alphaproteobacteria</taxon>
        <taxon>Rhodospirillales</taxon>
        <taxon>Rhodospirillaceae</taxon>
        <taxon>Elstera</taxon>
    </lineage>
</organism>
<comment type="caution">
    <text evidence="6">The sequence shown here is derived from an EMBL/GenBank/DDBJ whole genome shotgun (WGS) entry which is preliminary data.</text>
</comment>
<dbReference type="EMBL" id="LAJY01000429">
    <property type="protein sequence ID" value="KJV08860.1"/>
    <property type="molecule type" value="Genomic_DNA"/>
</dbReference>
<dbReference type="AlphaFoldDB" id="A0A0F3IQ33"/>